<dbReference type="GO" id="GO:0016740">
    <property type="term" value="F:transferase activity"/>
    <property type="evidence" value="ECO:0007669"/>
    <property type="project" value="UniProtKB-KW"/>
</dbReference>
<keyword evidence="3" id="KW-1185">Reference proteome</keyword>
<dbReference type="InterPro" id="IPR011009">
    <property type="entry name" value="Kinase-like_dom_sf"/>
</dbReference>
<dbReference type="Gene3D" id="3.90.1200.10">
    <property type="match status" value="1"/>
</dbReference>
<evidence type="ECO:0000313" key="2">
    <source>
        <dbReference type="EMBL" id="ACZ23626.1"/>
    </source>
</evidence>
<gene>
    <name evidence="2" type="ordered locus">Sked_37430</name>
</gene>
<evidence type="ECO:0000313" key="3">
    <source>
        <dbReference type="Proteomes" id="UP000000322"/>
    </source>
</evidence>
<feature type="domain" description="Aminoglycoside phosphotransferase" evidence="1">
    <location>
        <begin position="35"/>
        <end position="226"/>
    </location>
</feature>
<organism evidence="2 3">
    <name type="scientific">Sanguibacter keddieii (strain ATCC 51767 / DSM 10542 / NCFB 3025 / ST-74)</name>
    <dbReference type="NCBI Taxonomy" id="446469"/>
    <lineage>
        <taxon>Bacteria</taxon>
        <taxon>Bacillati</taxon>
        <taxon>Actinomycetota</taxon>
        <taxon>Actinomycetes</taxon>
        <taxon>Micrococcales</taxon>
        <taxon>Sanguibacteraceae</taxon>
        <taxon>Sanguibacter</taxon>
    </lineage>
</organism>
<dbReference type="SUPFAM" id="SSF56112">
    <property type="entry name" value="Protein kinase-like (PK-like)"/>
    <property type="match status" value="1"/>
</dbReference>
<sequence>MSDGADETERETQDARALRVVRELGATPTTVDRLGGVVNVVLRVVGDDVDWVVRSPVDPRRPDEFPVERWAVEAARTCGVPVPEVLHVGVSRGIPVMVSRYVEPAAEPVARPWWWLGRHASSVAEADLTDAPDGVFSRFGRDLDHAWAAHLDYNQTALGPDDPLLADGAYQPDDLPTLRRWLHDLDDLETSQGLVHGDLAPRNLVSQGADVAPVLLDWGSATTGPAPWTELQRSFHAVVVDRELPWSTLVDLADGTGTPLDDTTLRTLHRMTALRLLDLARWARDQRADLYPTYRDSCAAGLAVLQACRG</sequence>
<dbReference type="KEGG" id="ske:Sked_37430"/>
<dbReference type="RefSeq" id="WP_012868694.1">
    <property type="nucleotide sequence ID" value="NC_013521.1"/>
</dbReference>
<dbReference type="AlphaFoldDB" id="D1BGA9"/>
<proteinExistence type="predicted"/>
<dbReference type="OrthoDB" id="30633at2"/>
<reference evidence="2 3" key="1">
    <citation type="journal article" date="2009" name="Stand. Genomic Sci.">
        <title>Complete genome sequence of Sanguibacter keddieii type strain (ST-74).</title>
        <authorList>
            <person name="Ivanova N."/>
            <person name="Sikorski J."/>
            <person name="Sims D."/>
            <person name="Brettin T."/>
            <person name="Detter J.C."/>
            <person name="Han C."/>
            <person name="Lapidus A."/>
            <person name="Copeland A."/>
            <person name="Glavina Del Rio T."/>
            <person name="Nolan M."/>
            <person name="Chen F."/>
            <person name="Lucas S."/>
            <person name="Tice H."/>
            <person name="Cheng J.F."/>
            <person name="Bruce D."/>
            <person name="Goodwin L."/>
            <person name="Pitluck S."/>
            <person name="Pati A."/>
            <person name="Mavromatis K."/>
            <person name="Chen A."/>
            <person name="Palaniappan K."/>
            <person name="D'haeseleer P."/>
            <person name="Chain P."/>
            <person name="Bristow J."/>
            <person name="Eisen J.A."/>
            <person name="Markowitz V."/>
            <person name="Hugenholtz P."/>
            <person name="Goker M."/>
            <person name="Pukall R."/>
            <person name="Klenk H.P."/>
            <person name="Kyrpides N.C."/>
        </authorList>
    </citation>
    <scope>NUCLEOTIDE SEQUENCE [LARGE SCALE GENOMIC DNA]</scope>
    <source>
        <strain evidence="3">ATCC 51767 / DSM 10542 / NCFB 3025 / ST-74</strain>
    </source>
</reference>
<dbReference type="InterPro" id="IPR002575">
    <property type="entry name" value="Aminoglycoside_PTrfase"/>
</dbReference>
<dbReference type="Pfam" id="PF01636">
    <property type="entry name" value="APH"/>
    <property type="match status" value="1"/>
</dbReference>
<evidence type="ECO:0000259" key="1">
    <source>
        <dbReference type="Pfam" id="PF01636"/>
    </source>
</evidence>
<dbReference type="Proteomes" id="UP000000322">
    <property type="component" value="Chromosome"/>
</dbReference>
<name>D1BGA9_SANKS</name>
<accession>D1BGA9</accession>
<protein>
    <submittedName>
        <fullName evidence="2">Predicted aminoglycoside phosphotransferase</fullName>
    </submittedName>
</protein>
<dbReference type="HOGENOM" id="CLU_896852_0_0_11"/>
<dbReference type="eggNOG" id="COG3173">
    <property type="taxonomic scope" value="Bacteria"/>
</dbReference>
<dbReference type="EMBL" id="CP001819">
    <property type="protein sequence ID" value="ACZ23626.1"/>
    <property type="molecule type" value="Genomic_DNA"/>
</dbReference>